<keyword evidence="1" id="KW-0812">Transmembrane</keyword>
<sequence length="269" mass="29156">MSPGSNIESYPAFARIGLRENPGKNLNQITCPDRDSNPGHLVSRPDALTVTPQTISRPRRNSTPLVINLTMILPSEVISLVILQIAALLESRKVFVVHIIGGSGSVCGVGCVSKGGIGESVQGIDDVGVDAGGTRSRKEDLPQLLVTLFAAQSLGTRLGSNKQQRAGQGMVHVSCNGEGLYNIYNGSNIHLHPIKYPAQVGYCNHHQERTSQLSGPRGENGSREILQEDLRRQIRGQTTGTTHEDLSNLGVRGWTRKVIDRTAWQDIVR</sequence>
<gene>
    <name evidence="2" type="ORF">ANN_13190</name>
</gene>
<reference evidence="2 3" key="1">
    <citation type="journal article" date="2022" name="Allergy">
        <title>Genome assembly and annotation of Periplaneta americana reveal a comprehensive cockroach allergen profile.</title>
        <authorList>
            <person name="Wang L."/>
            <person name="Xiong Q."/>
            <person name="Saelim N."/>
            <person name="Wang L."/>
            <person name="Nong W."/>
            <person name="Wan A.T."/>
            <person name="Shi M."/>
            <person name="Liu X."/>
            <person name="Cao Q."/>
            <person name="Hui J.H.L."/>
            <person name="Sookrung N."/>
            <person name="Leung T.F."/>
            <person name="Tungtrongchitr A."/>
            <person name="Tsui S.K.W."/>
        </authorList>
    </citation>
    <scope>NUCLEOTIDE SEQUENCE [LARGE SCALE GENOMIC DNA]</scope>
    <source>
        <strain evidence="2">PWHHKU_190912</strain>
    </source>
</reference>
<organism evidence="2 3">
    <name type="scientific">Periplaneta americana</name>
    <name type="common">American cockroach</name>
    <name type="synonym">Blatta americana</name>
    <dbReference type="NCBI Taxonomy" id="6978"/>
    <lineage>
        <taxon>Eukaryota</taxon>
        <taxon>Metazoa</taxon>
        <taxon>Ecdysozoa</taxon>
        <taxon>Arthropoda</taxon>
        <taxon>Hexapoda</taxon>
        <taxon>Insecta</taxon>
        <taxon>Pterygota</taxon>
        <taxon>Neoptera</taxon>
        <taxon>Polyneoptera</taxon>
        <taxon>Dictyoptera</taxon>
        <taxon>Blattodea</taxon>
        <taxon>Blattoidea</taxon>
        <taxon>Blattidae</taxon>
        <taxon>Blattinae</taxon>
        <taxon>Periplaneta</taxon>
    </lineage>
</organism>
<name>A0ABQ8TKT3_PERAM</name>
<protein>
    <submittedName>
        <fullName evidence="2">Uncharacterized protein</fullName>
    </submittedName>
</protein>
<evidence type="ECO:0000313" key="3">
    <source>
        <dbReference type="Proteomes" id="UP001148838"/>
    </source>
</evidence>
<feature type="transmembrane region" description="Helical" evidence="1">
    <location>
        <begin position="65"/>
        <end position="89"/>
    </location>
</feature>
<comment type="caution">
    <text evidence="2">The sequence shown here is derived from an EMBL/GenBank/DDBJ whole genome shotgun (WGS) entry which is preliminary data.</text>
</comment>
<proteinExistence type="predicted"/>
<accession>A0ABQ8TKT3</accession>
<keyword evidence="1" id="KW-0472">Membrane</keyword>
<keyword evidence="1" id="KW-1133">Transmembrane helix</keyword>
<keyword evidence="3" id="KW-1185">Reference proteome</keyword>
<dbReference type="Proteomes" id="UP001148838">
    <property type="component" value="Unassembled WGS sequence"/>
</dbReference>
<dbReference type="EMBL" id="JAJSOF020000009">
    <property type="protein sequence ID" value="KAJ4446494.1"/>
    <property type="molecule type" value="Genomic_DNA"/>
</dbReference>
<evidence type="ECO:0000256" key="1">
    <source>
        <dbReference type="SAM" id="Phobius"/>
    </source>
</evidence>
<evidence type="ECO:0000313" key="2">
    <source>
        <dbReference type="EMBL" id="KAJ4446494.1"/>
    </source>
</evidence>